<keyword evidence="6" id="KW-0407">Ion channel</keyword>
<evidence type="ECO:0000313" key="10">
    <source>
        <dbReference type="WBParaSite" id="nRc.2.0.1.t02299-RA"/>
    </source>
</evidence>
<protein>
    <submittedName>
        <fullName evidence="10">Transient receptor potential cation channel subfamily A member 1</fullName>
    </submittedName>
</protein>
<organism evidence="9 10">
    <name type="scientific">Romanomermis culicivorax</name>
    <name type="common">Nematode worm</name>
    <dbReference type="NCBI Taxonomy" id="13658"/>
    <lineage>
        <taxon>Eukaryota</taxon>
        <taxon>Metazoa</taxon>
        <taxon>Ecdysozoa</taxon>
        <taxon>Nematoda</taxon>
        <taxon>Enoplea</taxon>
        <taxon>Dorylaimia</taxon>
        <taxon>Mermithida</taxon>
        <taxon>Mermithoidea</taxon>
        <taxon>Mermithidae</taxon>
        <taxon>Romanomermis</taxon>
    </lineage>
</organism>
<evidence type="ECO:0000256" key="6">
    <source>
        <dbReference type="ARBA" id="ARBA00023303"/>
    </source>
</evidence>
<evidence type="ECO:0000313" key="9">
    <source>
        <dbReference type="Proteomes" id="UP000887565"/>
    </source>
</evidence>
<evidence type="ECO:0000256" key="8">
    <source>
        <dbReference type="SAM" id="Phobius"/>
    </source>
</evidence>
<evidence type="ECO:0000256" key="1">
    <source>
        <dbReference type="ARBA" id="ARBA00022448"/>
    </source>
</evidence>
<keyword evidence="5" id="KW-0325">Glycoprotein</keyword>
<evidence type="ECO:0000256" key="7">
    <source>
        <dbReference type="SAM" id="Coils"/>
    </source>
</evidence>
<feature type="transmembrane region" description="Helical" evidence="8">
    <location>
        <begin position="127"/>
        <end position="151"/>
    </location>
</feature>
<dbReference type="PANTHER" id="PTHR47143">
    <property type="entry name" value="TRANSIENT RECEPTOR POTENTIAL CATION CHANNEL PROTEIN PAINLESS"/>
    <property type="match status" value="1"/>
</dbReference>
<dbReference type="WBParaSite" id="nRc.2.0.1.t02299-RA">
    <property type="protein sequence ID" value="nRc.2.0.1.t02299-RA"/>
    <property type="gene ID" value="nRc.2.0.1.g02299"/>
</dbReference>
<keyword evidence="8" id="KW-0812">Transmembrane</keyword>
<evidence type="ECO:0000256" key="5">
    <source>
        <dbReference type="ARBA" id="ARBA00023180"/>
    </source>
</evidence>
<dbReference type="Proteomes" id="UP000887565">
    <property type="component" value="Unplaced"/>
</dbReference>
<dbReference type="GO" id="GO:1902495">
    <property type="term" value="C:transmembrane transporter complex"/>
    <property type="evidence" value="ECO:0007669"/>
    <property type="project" value="TreeGrafter"/>
</dbReference>
<evidence type="ECO:0000256" key="4">
    <source>
        <dbReference type="ARBA" id="ARBA00023065"/>
    </source>
</evidence>
<keyword evidence="7" id="KW-0175">Coiled coil</keyword>
<feature type="transmembrane region" description="Helical" evidence="8">
    <location>
        <begin position="94"/>
        <end position="115"/>
    </location>
</feature>
<keyword evidence="8" id="KW-1133">Transmembrane helix</keyword>
<proteinExistence type="predicted"/>
<sequence length="343" mass="39958">MYATFLASLNDSVLLWHYRLTSYRNLNKHMNLTTVSLDEIYSMTTSSNDDKMRYNALHQLAMIYITLYSSACSLKELLKLFIQPKAYLTDFTSYLGTGLFLSALRFSILALSPSYKSDILFEFQCGCISLFLAWLNLLLFMQSILMMMGDWNYVENFAKPYYYKTLVYPHLTYGFLLTFVILMPILFINLLIGLAVGDIEIVQKDASLKRLAMQVQYHTELENRMPNRLLRRFQKKELIKYPNGRGTGEGKLQFLRTLVKKHLLSDDKRAGDHAPGQNQDENDRIMQEMDKTKSSMNEMKQKIDRMSDLLQTLIGRMGIEMDEEELRISENRRHSNVSLMQAQ</sequence>
<keyword evidence="9" id="KW-1185">Reference proteome</keyword>
<feature type="coiled-coil region" evidence="7">
    <location>
        <begin position="282"/>
        <end position="316"/>
    </location>
</feature>
<reference evidence="10" key="1">
    <citation type="submission" date="2022-11" db="UniProtKB">
        <authorList>
            <consortium name="WormBaseParasite"/>
        </authorList>
    </citation>
    <scope>IDENTIFICATION</scope>
</reference>
<dbReference type="GO" id="GO:0034220">
    <property type="term" value="P:monoatomic ion transmembrane transport"/>
    <property type="evidence" value="ECO:0007669"/>
    <property type="project" value="UniProtKB-KW"/>
</dbReference>
<dbReference type="GO" id="GO:0022857">
    <property type="term" value="F:transmembrane transporter activity"/>
    <property type="evidence" value="ECO:0007669"/>
    <property type="project" value="TreeGrafter"/>
</dbReference>
<accession>A0A915HKV2</accession>
<dbReference type="InterPro" id="IPR052076">
    <property type="entry name" value="TRP_cation_channel"/>
</dbReference>
<keyword evidence="4" id="KW-0406">Ion transport</keyword>
<dbReference type="PANTHER" id="PTHR47143:SF1">
    <property type="entry name" value="ION_TRANS DOMAIN-CONTAINING PROTEIN"/>
    <property type="match status" value="1"/>
</dbReference>
<keyword evidence="3" id="KW-0040">ANK repeat</keyword>
<keyword evidence="8" id="KW-0472">Membrane</keyword>
<keyword evidence="1" id="KW-0813">Transport</keyword>
<evidence type="ECO:0000256" key="2">
    <source>
        <dbReference type="ARBA" id="ARBA00022737"/>
    </source>
</evidence>
<feature type="transmembrane region" description="Helical" evidence="8">
    <location>
        <begin position="171"/>
        <end position="196"/>
    </location>
</feature>
<name>A0A915HKV2_ROMCU</name>
<keyword evidence="2" id="KW-0677">Repeat</keyword>
<dbReference type="AlphaFoldDB" id="A0A915HKV2"/>
<feature type="transmembrane region" description="Helical" evidence="8">
    <location>
        <begin position="61"/>
        <end position="82"/>
    </location>
</feature>
<evidence type="ECO:0000256" key="3">
    <source>
        <dbReference type="ARBA" id="ARBA00023043"/>
    </source>
</evidence>